<proteinExistence type="predicted"/>
<gene>
    <name evidence="1" type="ORF">EVA_01059</name>
</gene>
<dbReference type="PANTHER" id="PTHR37835">
    <property type="entry name" value="ALPHA-CLOSTRIPAIN"/>
    <property type="match status" value="1"/>
</dbReference>
<dbReference type="Pfam" id="PF03415">
    <property type="entry name" value="Peptidase_C11"/>
    <property type="match status" value="1"/>
</dbReference>
<dbReference type="InterPro" id="IPR005077">
    <property type="entry name" value="Peptidase_C11"/>
</dbReference>
<dbReference type="EMBL" id="AMCI01000165">
    <property type="protein sequence ID" value="EJX10527.1"/>
    <property type="molecule type" value="Genomic_DNA"/>
</dbReference>
<accession>J9GQE9</accession>
<organism evidence="1">
    <name type="scientific">gut metagenome</name>
    <dbReference type="NCBI Taxonomy" id="749906"/>
    <lineage>
        <taxon>unclassified sequences</taxon>
        <taxon>metagenomes</taxon>
        <taxon>organismal metagenomes</taxon>
    </lineage>
</organism>
<comment type="caution">
    <text evidence="1">The sequence shown here is derived from an EMBL/GenBank/DDBJ whole genome shotgun (WGS) entry which is preliminary data.</text>
</comment>
<evidence type="ECO:0000313" key="1">
    <source>
        <dbReference type="EMBL" id="EJX10527.1"/>
    </source>
</evidence>
<protein>
    <submittedName>
        <fullName evidence="1">Clostripain family protein</fullName>
    </submittedName>
</protein>
<dbReference type="Gene3D" id="3.40.50.11970">
    <property type="match status" value="1"/>
</dbReference>
<sequence length="430" mass="48569">MVLENFLWMILRLRNRKIDFQYMMNKILFPLLVCCLLMQTACSHDDKIVMPVSVSKRTVLVYLAADNNLGGAGDVNFALKDVEEMKVGMGKFAGEGFHLLVYKDFNSGISAPELVEIKQNKYGKVVEKVVKTYEDRNSVGVAEMQEVFGDVFANPVFQAESYGLVFWSHGEGWFPYPIPNSRWIGQDVGMGDKRMNLSQFKEVLQSVPGLHFDFLMFDACFMQSVEVVYELRNFADYFVGSPAEIPGPGAPYDAIVPLMFVCQGAVDLAEAYYQVYKDIYNGGKDISNDNWTGGVSMSVTCSAALDKLAAVTRQCLQDVGEVSSMILKNELFDYDKRTKRDEHVGYYDWCQLMEKVLPTKSFDQWKKVFDESLVFWKTTPKNYSGFVGMFDMAGANGVTHYLPDDLSDGRVAAYRDLAWYEAAGLSQLGW</sequence>
<dbReference type="AlphaFoldDB" id="J9GQE9"/>
<name>J9GQE9_9ZZZZ</name>
<reference evidence="1" key="1">
    <citation type="journal article" date="2012" name="PLoS ONE">
        <title>Gene sets for utilization of primary and secondary nutrition supplies in the distal gut of endangered iberian lynx.</title>
        <authorList>
            <person name="Alcaide M."/>
            <person name="Messina E."/>
            <person name="Richter M."/>
            <person name="Bargiela R."/>
            <person name="Peplies J."/>
            <person name="Huws S.A."/>
            <person name="Newbold C.J."/>
            <person name="Golyshin P.N."/>
            <person name="Simon M.A."/>
            <person name="Lopez G."/>
            <person name="Yakimov M.M."/>
            <person name="Ferrer M."/>
        </authorList>
    </citation>
    <scope>NUCLEOTIDE SEQUENCE</scope>
</reference>
<dbReference type="PANTHER" id="PTHR37835:SF1">
    <property type="entry name" value="ALPHA-CLOSTRIPAIN"/>
    <property type="match status" value="1"/>
</dbReference>